<organism evidence="11 12">
    <name type="scientific">Dimargaris cristalligena</name>
    <dbReference type="NCBI Taxonomy" id="215637"/>
    <lineage>
        <taxon>Eukaryota</taxon>
        <taxon>Fungi</taxon>
        <taxon>Fungi incertae sedis</taxon>
        <taxon>Zoopagomycota</taxon>
        <taxon>Kickxellomycotina</taxon>
        <taxon>Dimargaritomycetes</taxon>
        <taxon>Dimargaritales</taxon>
        <taxon>Dimargaritaceae</taxon>
        <taxon>Dimargaris</taxon>
    </lineage>
</organism>
<dbReference type="GO" id="GO:0005634">
    <property type="term" value="C:nucleus"/>
    <property type="evidence" value="ECO:0007669"/>
    <property type="project" value="TreeGrafter"/>
</dbReference>
<dbReference type="Gene3D" id="3.40.50.10810">
    <property type="entry name" value="Tandem AAA-ATPase domain"/>
    <property type="match status" value="1"/>
</dbReference>
<dbReference type="InterPro" id="IPR001650">
    <property type="entry name" value="Helicase_C-like"/>
</dbReference>
<dbReference type="InterPro" id="IPR001841">
    <property type="entry name" value="Znf_RING"/>
</dbReference>
<dbReference type="CDD" id="cd18793">
    <property type="entry name" value="SF2_C_SNF"/>
    <property type="match status" value="1"/>
</dbReference>
<proteinExistence type="inferred from homology"/>
<keyword evidence="5" id="KW-0067">ATP-binding</keyword>
<dbReference type="Gene3D" id="3.40.50.300">
    <property type="entry name" value="P-loop containing nucleotide triphosphate hydrolases"/>
    <property type="match status" value="1"/>
</dbReference>
<protein>
    <submittedName>
        <fullName evidence="11">SNF2 family N-terminal domain-containing protein</fullName>
    </submittedName>
</protein>
<dbReference type="Proteomes" id="UP000268162">
    <property type="component" value="Unassembled WGS sequence"/>
</dbReference>
<dbReference type="AlphaFoldDB" id="A0A4P9ZM26"/>
<evidence type="ECO:0000313" key="12">
    <source>
        <dbReference type="Proteomes" id="UP000268162"/>
    </source>
</evidence>
<dbReference type="InterPro" id="IPR038718">
    <property type="entry name" value="SNF2-like_sf"/>
</dbReference>
<dbReference type="GO" id="GO:0008270">
    <property type="term" value="F:zinc ion binding"/>
    <property type="evidence" value="ECO:0007669"/>
    <property type="project" value="UniProtKB-KW"/>
</dbReference>
<evidence type="ECO:0000259" key="10">
    <source>
        <dbReference type="PROSITE" id="PS51194"/>
    </source>
</evidence>
<evidence type="ECO:0000256" key="6">
    <source>
        <dbReference type="PROSITE-ProRule" id="PRU00175"/>
    </source>
</evidence>
<evidence type="ECO:0000256" key="7">
    <source>
        <dbReference type="SAM" id="MobiDB-lite"/>
    </source>
</evidence>
<dbReference type="GO" id="GO:0016787">
    <property type="term" value="F:hydrolase activity"/>
    <property type="evidence" value="ECO:0007669"/>
    <property type="project" value="UniProtKB-KW"/>
</dbReference>
<dbReference type="InterPro" id="IPR000330">
    <property type="entry name" value="SNF2_N"/>
</dbReference>
<dbReference type="CDD" id="cd18008">
    <property type="entry name" value="DEXDc_SHPRH-like"/>
    <property type="match status" value="1"/>
</dbReference>
<feature type="domain" description="Helicase ATP-binding" evidence="9">
    <location>
        <begin position="93"/>
        <end position="297"/>
    </location>
</feature>
<evidence type="ECO:0000259" key="8">
    <source>
        <dbReference type="PROSITE" id="PS50089"/>
    </source>
</evidence>
<name>A0A4P9ZM26_9FUNG</name>
<dbReference type="PROSITE" id="PS51192">
    <property type="entry name" value="HELICASE_ATP_BIND_1"/>
    <property type="match status" value="1"/>
</dbReference>
<feature type="non-terminal residue" evidence="11">
    <location>
        <position position="750"/>
    </location>
</feature>
<dbReference type="SUPFAM" id="SSF57850">
    <property type="entry name" value="RING/U-box"/>
    <property type="match status" value="1"/>
</dbReference>
<dbReference type="GO" id="GO:0004386">
    <property type="term" value="F:helicase activity"/>
    <property type="evidence" value="ECO:0007669"/>
    <property type="project" value="UniProtKB-KW"/>
</dbReference>
<keyword evidence="6" id="KW-0479">Metal-binding</keyword>
<dbReference type="SMART" id="SM00490">
    <property type="entry name" value="HELICc"/>
    <property type="match status" value="1"/>
</dbReference>
<keyword evidence="6" id="KW-0862">Zinc</keyword>
<feature type="domain" description="Helicase C-terminal" evidence="10">
    <location>
        <begin position="609"/>
        <end position="750"/>
    </location>
</feature>
<reference evidence="12" key="1">
    <citation type="journal article" date="2018" name="Nat. Microbiol.">
        <title>Leveraging single-cell genomics to expand the fungal tree of life.</title>
        <authorList>
            <person name="Ahrendt S.R."/>
            <person name="Quandt C.A."/>
            <person name="Ciobanu D."/>
            <person name="Clum A."/>
            <person name="Salamov A."/>
            <person name="Andreopoulos B."/>
            <person name="Cheng J.F."/>
            <person name="Woyke T."/>
            <person name="Pelin A."/>
            <person name="Henrissat B."/>
            <person name="Reynolds N.K."/>
            <person name="Benny G.L."/>
            <person name="Smith M.E."/>
            <person name="James T.Y."/>
            <person name="Grigoriev I.V."/>
        </authorList>
    </citation>
    <scope>NUCLEOTIDE SEQUENCE [LARGE SCALE GENOMIC DNA]</scope>
    <source>
        <strain evidence="12">RSA 468</strain>
    </source>
</reference>
<dbReference type="InterPro" id="IPR049730">
    <property type="entry name" value="SNF2/RAD54-like_C"/>
</dbReference>
<keyword evidence="3" id="KW-0378">Hydrolase</keyword>
<feature type="domain" description="RING-type" evidence="8">
    <location>
        <begin position="492"/>
        <end position="566"/>
    </location>
</feature>
<keyword evidence="2" id="KW-0547">Nucleotide-binding</keyword>
<evidence type="ECO:0000256" key="1">
    <source>
        <dbReference type="ARBA" id="ARBA00007025"/>
    </source>
</evidence>
<dbReference type="InterPro" id="IPR050628">
    <property type="entry name" value="SNF2_RAD54_helicase_TF"/>
</dbReference>
<dbReference type="InterPro" id="IPR014001">
    <property type="entry name" value="Helicase_ATP-bd"/>
</dbReference>
<dbReference type="GO" id="GO:0006281">
    <property type="term" value="P:DNA repair"/>
    <property type="evidence" value="ECO:0007669"/>
    <property type="project" value="TreeGrafter"/>
</dbReference>
<dbReference type="InterPro" id="IPR013083">
    <property type="entry name" value="Znf_RING/FYVE/PHD"/>
</dbReference>
<evidence type="ECO:0000256" key="4">
    <source>
        <dbReference type="ARBA" id="ARBA00022806"/>
    </source>
</evidence>
<feature type="region of interest" description="Disordered" evidence="7">
    <location>
        <begin position="504"/>
        <end position="529"/>
    </location>
</feature>
<accession>A0A4P9ZM26</accession>
<comment type="similarity">
    <text evidence="1">Belongs to the SNF2/RAD54 helicase family.</text>
</comment>
<sequence>PEHPVPTTMVVNLHGYQRQALSWLIKRENQSGPEPTPATNDPACASETPEMCQMDPLWTQYNFAKSSLIHQKSTRGRPFYFHKHTGQLSLKFPRINNRYCGGILADEMGLGKTIEVLSLIHATFQPGDTHLAPSQPPLPHTDPSIGPDLIETPATLIVCPMSLMSQWRDEAKLFSQPGSIQVDIYYGPSRNLSFLQDPDRHASKGPLILITSYNTLLADYMQWNGEGAVGKSNCRSIFRYRFHRIVLDEAHTIKSRNTKTFKACDTIQATRRWAVTGTPITNRLDDYFSLLCFLRFEPWCRTLVWKTTISDPIQKNQHAKQPLNVAQLAILQKDAEHAFRILRSILRQTLLRRTKNLILPSGKPLVVMPPICREIQYVTLSETEQALYAAVQTDSKRKFGNLCAQGMLWRNYAHIFQLLSRLRLGCCHPQLLVDNLERAGAIVDSPGRDQGVPFNAPPLPGWADDTVTEVLDKQKLYGSSTVTPTIELSTECPVCFESLTYQREEAESDQPVAADDPGDDSTRPEDASTSSSILLPCHHIVCVTCWAEYCERQGDSGLSKRCPLCRFEPIRPLSVFTSMRAVISPHRSVEEPCLTREFVNGIDCTSSAKLESLLTYLKHQVQADPSRKSVVFSQFTSFLQVLVRALTAEGIQFVLLDGSLSHVQRERVLHTFKNDPNCTVFLLSLRAGGTGLNLTCASRVFLMDPWWNTAIESQAIDRVYRLGQSRPVDVVRFIVKGSVEERMLEIQQSK</sequence>
<dbReference type="STRING" id="215637.A0A4P9ZM26"/>
<evidence type="ECO:0000313" key="11">
    <source>
        <dbReference type="EMBL" id="RKP34364.1"/>
    </source>
</evidence>
<dbReference type="SUPFAM" id="SSF52540">
    <property type="entry name" value="P-loop containing nucleoside triphosphate hydrolases"/>
    <property type="match status" value="2"/>
</dbReference>
<dbReference type="PROSITE" id="PS51194">
    <property type="entry name" value="HELICASE_CTER"/>
    <property type="match status" value="1"/>
</dbReference>
<dbReference type="PANTHER" id="PTHR45626:SF22">
    <property type="entry name" value="DNA REPAIR PROTEIN RAD5"/>
    <property type="match status" value="1"/>
</dbReference>
<dbReference type="GO" id="GO:0008094">
    <property type="term" value="F:ATP-dependent activity, acting on DNA"/>
    <property type="evidence" value="ECO:0007669"/>
    <property type="project" value="TreeGrafter"/>
</dbReference>
<dbReference type="Pfam" id="PF00176">
    <property type="entry name" value="SNF2-rel_dom"/>
    <property type="match status" value="1"/>
</dbReference>
<dbReference type="PANTHER" id="PTHR45626">
    <property type="entry name" value="TRANSCRIPTION TERMINATION FACTOR 2-RELATED"/>
    <property type="match status" value="1"/>
</dbReference>
<dbReference type="SMART" id="SM00184">
    <property type="entry name" value="RING"/>
    <property type="match status" value="1"/>
</dbReference>
<evidence type="ECO:0000256" key="2">
    <source>
        <dbReference type="ARBA" id="ARBA00022741"/>
    </source>
</evidence>
<evidence type="ECO:0000256" key="3">
    <source>
        <dbReference type="ARBA" id="ARBA00022801"/>
    </source>
</evidence>
<gene>
    <name evidence="11" type="ORF">BJ085DRAFT_6348</name>
</gene>
<evidence type="ECO:0000259" key="9">
    <source>
        <dbReference type="PROSITE" id="PS51192"/>
    </source>
</evidence>
<dbReference type="SMART" id="SM00487">
    <property type="entry name" value="DEXDc"/>
    <property type="match status" value="1"/>
</dbReference>
<feature type="non-terminal residue" evidence="11">
    <location>
        <position position="1"/>
    </location>
</feature>
<keyword evidence="4" id="KW-0347">Helicase</keyword>
<dbReference type="Pfam" id="PF00271">
    <property type="entry name" value="Helicase_C"/>
    <property type="match status" value="1"/>
</dbReference>
<evidence type="ECO:0000256" key="5">
    <source>
        <dbReference type="ARBA" id="ARBA00022840"/>
    </source>
</evidence>
<dbReference type="GO" id="GO:0005524">
    <property type="term" value="F:ATP binding"/>
    <property type="evidence" value="ECO:0007669"/>
    <property type="project" value="UniProtKB-KW"/>
</dbReference>
<dbReference type="InterPro" id="IPR027417">
    <property type="entry name" value="P-loop_NTPase"/>
</dbReference>
<dbReference type="EMBL" id="ML003233">
    <property type="protein sequence ID" value="RKP34364.1"/>
    <property type="molecule type" value="Genomic_DNA"/>
</dbReference>
<dbReference type="PROSITE" id="PS50089">
    <property type="entry name" value="ZF_RING_2"/>
    <property type="match status" value="1"/>
</dbReference>
<keyword evidence="6" id="KW-0863">Zinc-finger</keyword>
<keyword evidence="12" id="KW-1185">Reference proteome</keyword>
<dbReference type="Gene3D" id="3.30.40.10">
    <property type="entry name" value="Zinc/RING finger domain, C3HC4 (zinc finger)"/>
    <property type="match status" value="1"/>
</dbReference>